<dbReference type="InterPro" id="IPR029035">
    <property type="entry name" value="DHS-like_NAD/FAD-binding_dom"/>
</dbReference>
<keyword evidence="3" id="KW-0520">NAD</keyword>
<evidence type="ECO:0000313" key="7">
    <source>
        <dbReference type="Proteomes" id="UP000267027"/>
    </source>
</evidence>
<dbReference type="InterPro" id="IPR050134">
    <property type="entry name" value="NAD-dep_sirtuin_deacylases"/>
</dbReference>
<dbReference type="InterPro" id="IPR026590">
    <property type="entry name" value="Ssirtuin_cat_dom"/>
</dbReference>
<dbReference type="OrthoDB" id="420264at2759"/>
<dbReference type="PANTHER" id="PTHR11085">
    <property type="entry name" value="NAD-DEPENDENT PROTEIN DEACYLASE SIRTUIN-5, MITOCHONDRIAL-RELATED"/>
    <property type="match status" value="1"/>
</dbReference>
<evidence type="ECO:0000259" key="5">
    <source>
        <dbReference type="PROSITE" id="PS50305"/>
    </source>
</evidence>
<dbReference type="GO" id="GO:0070403">
    <property type="term" value="F:NAD+ binding"/>
    <property type="evidence" value="ECO:0007669"/>
    <property type="project" value="TreeGrafter"/>
</dbReference>
<name>A0A0R3PWL6_ANGCS</name>
<dbReference type="Gene3D" id="3.40.50.1220">
    <property type="entry name" value="TPP-binding domain"/>
    <property type="match status" value="2"/>
</dbReference>
<reference evidence="6 7" key="2">
    <citation type="submission" date="2018-11" db="EMBL/GenBank/DDBJ databases">
        <authorList>
            <consortium name="Pathogen Informatics"/>
        </authorList>
    </citation>
    <scope>NUCLEOTIDE SEQUENCE [LARGE SCALE GENOMIC DNA]</scope>
    <source>
        <strain evidence="6 7">Costa Rica</strain>
    </source>
</reference>
<organism evidence="8">
    <name type="scientific">Angiostrongylus costaricensis</name>
    <name type="common">Nematode worm</name>
    <dbReference type="NCBI Taxonomy" id="334426"/>
    <lineage>
        <taxon>Eukaryota</taxon>
        <taxon>Metazoa</taxon>
        <taxon>Ecdysozoa</taxon>
        <taxon>Nematoda</taxon>
        <taxon>Chromadorea</taxon>
        <taxon>Rhabditida</taxon>
        <taxon>Rhabditina</taxon>
        <taxon>Rhabditomorpha</taxon>
        <taxon>Strongyloidea</taxon>
        <taxon>Metastrongylidae</taxon>
        <taxon>Angiostrongylus</taxon>
    </lineage>
</organism>
<gene>
    <name evidence="6" type="ORF">ACOC_LOCUS10566</name>
</gene>
<reference evidence="8" key="1">
    <citation type="submission" date="2017-02" db="UniProtKB">
        <authorList>
            <consortium name="WormBaseParasite"/>
        </authorList>
    </citation>
    <scope>IDENTIFICATION</scope>
</reference>
<dbReference type="EMBL" id="UYYA01004500">
    <property type="protein sequence ID" value="VDM62151.1"/>
    <property type="molecule type" value="Genomic_DNA"/>
</dbReference>
<evidence type="ECO:0000313" key="8">
    <source>
        <dbReference type="WBParaSite" id="ACOC_0001056501-mRNA-1"/>
    </source>
</evidence>
<evidence type="ECO:0000256" key="2">
    <source>
        <dbReference type="ARBA" id="ARBA00022833"/>
    </source>
</evidence>
<evidence type="ECO:0000256" key="1">
    <source>
        <dbReference type="ARBA" id="ARBA00022723"/>
    </source>
</evidence>
<dbReference type="SUPFAM" id="SSF52467">
    <property type="entry name" value="DHS-like NAD/FAD-binding domain"/>
    <property type="match status" value="1"/>
</dbReference>
<dbReference type="STRING" id="334426.A0A0R3PWL6"/>
<keyword evidence="2" id="KW-0862">Zinc</keyword>
<dbReference type="GO" id="GO:0005634">
    <property type="term" value="C:nucleus"/>
    <property type="evidence" value="ECO:0007669"/>
    <property type="project" value="TreeGrafter"/>
</dbReference>
<dbReference type="PROSITE" id="PS50305">
    <property type="entry name" value="SIRTUIN"/>
    <property type="match status" value="1"/>
</dbReference>
<evidence type="ECO:0000313" key="6">
    <source>
        <dbReference type="EMBL" id="VDM62151.1"/>
    </source>
</evidence>
<protein>
    <submittedName>
        <fullName evidence="8">Deacetylase sirtuin-type domain-containing protein</fullName>
    </submittedName>
</protein>
<dbReference type="PANTHER" id="PTHR11085:SF6">
    <property type="entry name" value="NAD-DEPENDENT PROTEIN DEACETYLASE SIRTUIN-2"/>
    <property type="match status" value="1"/>
</dbReference>
<evidence type="ECO:0000256" key="4">
    <source>
        <dbReference type="PROSITE-ProRule" id="PRU00236"/>
    </source>
</evidence>
<keyword evidence="7" id="KW-1185">Reference proteome</keyword>
<sequence length="216" mass="24868">MSDDETTRNRKTEASLGDSEEWKSTFPEMLPKKDIYSRFVSNFENALKCTRLFSRYIHLYVCYSEGRCLKKSKLRAFSLEGIAEYIKTERPCNVIVMSGAGISTSAGIPDFRSPGIFAFVFIFKPTLCHYFVRLLDKKGILRRWFTQDFPKCDLLLIMGTSLVVQPFANLVNEVGLMDVFWGGSCDDGCKRLAELLDWEHELDHLIQEGELRYNSQ</sequence>
<accession>A0A0R3PWL6</accession>
<evidence type="ECO:0000256" key="3">
    <source>
        <dbReference type="ARBA" id="ARBA00023027"/>
    </source>
</evidence>
<dbReference type="AlphaFoldDB" id="A0A0R3PWL6"/>
<keyword evidence="1" id="KW-0479">Metal-binding</keyword>
<dbReference type="WBParaSite" id="ACOC_0001056501-mRNA-1">
    <property type="protein sequence ID" value="ACOC_0001056501-mRNA-1"/>
    <property type="gene ID" value="ACOC_0001056501"/>
</dbReference>
<dbReference type="GO" id="GO:0017136">
    <property type="term" value="F:histone deacetylase activity, NAD-dependent"/>
    <property type="evidence" value="ECO:0007669"/>
    <property type="project" value="TreeGrafter"/>
</dbReference>
<dbReference type="GO" id="GO:0046872">
    <property type="term" value="F:metal ion binding"/>
    <property type="evidence" value="ECO:0007669"/>
    <property type="project" value="UniProtKB-KW"/>
</dbReference>
<feature type="domain" description="Deacetylase sirtuin-type" evidence="5">
    <location>
        <begin position="72"/>
        <end position="216"/>
    </location>
</feature>
<dbReference type="Proteomes" id="UP000267027">
    <property type="component" value="Unassembled WGS sequence"/>
</dbReference>
<comment type="caution">
    <text evidence="4">Lacks conserved residue(s) required for the propagation of feature annotation.</text>
</comment>
<proteinExistence type="predicted"/>